<dbReference type="InterPro" id="IPR011067">
    <property type="entry name" value="Plasmid_toxin/cell-grow_inhib"/>
</dbReference>
<dbReference type="AlphaFoldDB" id="U5NRQ9"/>
<proteinExistence type="predicted"/>
<dbReference type="Gene3D" id="2.30.30.110">
    <property type="match status" value="1"/>
</dbReference>
<reference evidence="2" key="1">
    <citation type="submission" date="2005-09" db="EMBL/GenBank/DDBJ databases">
        <title>Complete sequence of plasmid C of Rhodobacter sphaeroides 2.4.1.</title>
        <authorList>
            <person name="Copeland A."/>
            <person name="Lucas S."/>
            <person name="Lapidus A."/>
            <person name="Barry K."/>
            <person name="Detter J.C."/>
            <person name="Glavina T."/>
            <person name="Hammon N."/>
            <person name="Israni S."/>
            <person name="Pitluck S."/>
            <person name="Richardson P."/>
            <person name="Mackenzie C."/>
            <person name="Choudhary M."/>
            <person name="Larimer F."/>
            <person name="Hauser L.J."/>
            <person name="Land M."/>
            <person name="Donohue T.J."/>
            <person name="Kaplan S."/>
        </authorList>
    </citation>
    <scope>NUCLEOTIDE SEQUENCE [LARGE SCALE GENOMIC DNA]</scope>
    <source>
        <strain evidence="2">ATCC 17023 / DSM 158 / JCM 6121 / CCUG 31486 / LMG 2827 / NBRC 12203 / NCIMB 8253 / ATH 2.4.1.</strain>
        <plasmid evidence="2">pRS241c</plasmid>
    </source>
</reference>
<dbReference type="EnsemblBacteria" id="AGY32490">
    <property type="protein sequence ID" value="AGY32490"/>
    <property type="gene ID" value="RSP_7658"/>
</dbReference>
<evidence type="ECO:0000313" key="1">
    <source>
        <dbReference type="EMBL" id="AGY32490.1"/>
    </source>
</evidence>
<name>U5NRQ9_CERS4</name>
<dbReference type="GeneID" id="44144767"/>
<organism evidence="1 2">
    <name type="scientific">Cereibacter sphaeroides (strain ATCC 17023 / DSM 158 / JCM 6121 / CCUG 31486 / LMG 2827 / NBRC 12203 / NCIMB 8253 / ATH 2.4.1.)</name>
    <name type="common">Rhodobacter sphaeroides</name>
    <dbReference type="NCBI Taxonomy" id="272943"/>
    <lineage>
        <taxon>Bacteria</taxon>
        <taxon>Pseudomonadati</taxon>
        <taxon>Pseudomonadota</taxon>
        <taxon>Alphaproteobacteria</taxon>
        <taxon>Rhodobacterales</taxon>
        <taxon>Paracoccaceae</taxon>
        <taxon>Cereibacter</taxon>
    </lineage>
</organism>
<accession>U5NRQ9</accession>
<dbReference type="EMBL" id="CP000146">
    <property type="protein sequence ID" value="AGY32490.1"/>
    <property type="molecule type" value="Genomic_DNA"/>
</dbReference>
<dbReference type="Proteomes" id="UP000002703">
    <property type="component" value="Plasmid C"/>
</dbReference>
<geneLocation type="plasmid" evidence="2">
    <name>pRS241c</name>
</geneLocation>
<sequence>MLHGYLLEPFSTWVVKPLVLAGTVARGTTTLIPKVMRRKEHYLIMPQLMETLMLVELDTWVGSLQALRGKLVRGIDAL</sequence>
<keyword evidence="2" id="KW-1185">Reference proteome</keyword>
<dbReference type="KEGG" id="rsp:RSP_7658"/>
<gene>
    <name evidence="1" type="ORF">RSP_7658</name>
</gene>
<keyword evidence="1" id="KW-0614">Plasmid</keyword>
<dbReference type="RefSeq" id="WP_017140462.1">
    <property type="nucleotide sequence ID" value="NC_007489.1"/>
</dbReference>
<dbReference type="SUPFAM" id="SSF50118">
    <property type="entry name" value="Cell growth inhibitor/plasmid maintenance toxic component"/>
    <property type="match status" value="1"/>
</dbReference>
<evidence type="ECO:0000313" key="2">
    <source>
        <dbReference type="Proteomes" id="UP000002703"/>
    </source>
</evidence>
<protein>
    <submittedName>
        <fullName evidence="1">Uncharacterized protein</fullName>
    </submittedName>
</protein>